<accession>A0A327ME97</accession>
<dbReference type="GO" id="GO:0005886">
    <property type="term" value="C:plasma membrane"/>
    <property type="evidence" value="ECO:0007669"/>
    <property type="project" value="TreeGrafter"/>
</dbReference>
<dbReference type="SMART" id="SM00267">
    <property type="entry name" value="GGDEF"/>
    <property type="match status" value="1"/>
</dbReference>
<feature type="domain" description="GGDEF" evidence="3">
    <location>
        <begin position="50"/>
        <end position="181"/>
    </location>
</feature>
<evidence type="ECO:0000256" key="1">
    <source>
        <dbReference type="ARBA" id="ARBA00012528"/>
    </source>
</evidence>
<keyword evidence="5" id="KW-1185">Reference proteome</keyword>
<dbReference type="PROSITE" id="PS50887">
    <property type="entry name" value="GGDEF"/>
    <property type="match status" value="1"/>
</dbReference>
<dbReference type="PANTHER" id="PTHR45138:SF9">
    <property type="entry name" value="DIGUANYLATE CYCLASE DGCM-RELATED"/>
    <property type="match status" value="1"/>
</dbReference>
<evidence type="ECO:0000256" key="2">
    <source>
        <dbReference type="ARBA" id="ARBA00034247"/>
    </source>
</evidence>
<dbReference type="GO" id="GO:0043709">
    <property type="term" value="P:cell adhesion involved in single-species biofilm formation"/>
    <property type="evidence" value="ECO:0007669"/>
    <property type="project" value="TreeGrafter"/>
</dbReference>
<dbReference type="InterPro" id="IPR029787">
    <property type="entry name" value="Nucleotide_cyclase"/>
</dbReference>
<evidence type="ECO:0000313" key="5">
    <source>
        <dbReference type="Proteomes" id="UP000249065"/>
    </source>
</evidence>
<evidence type="ECO:0000259" key="3">
    <source>
        <dbReference type="PROSITE" id="PS50887"/>
    </source>
</evidence>
<dbReference type="NCBIfam" id="TIGR00254">
    <property type="entry name" value="GGDEF"/>
    <property type="match status" value="1"/>
</dbReference>
<organism evidence="4 5">
    <name type="scientific">Roseicella frigidaeris</name>
    <dbReference type="NCBI Taxonomy" id="2230885"/>
    <lineage>
        <taxon>Bacteria</taxon>
        <taxon>Pseudomonadati</taxon>
        <taxon>Pseudomonadota</taxon>
        <taxon>Alphaproteobacteria</taxon>
        <taxon>Acetobacterales</taxon>
        <taxon>Roseomonadaceae</taxon>
        <taxon>Roseicella</taxon>
    </lineage>
</organism>
<evidence type="ECO:0000313" key="4">
    <source>
        <dbReference type="EMBL" id="RAI60424.1"/>
    </source>
</evidence>
<name>A0A327ME97_9PROT</name>
<dbReference type="InterPro" id="IPR043128">
    <property type="entry name" value="Rev_trsase/Diguanyl_cyclase"/>
</dbReference>
<dbReference type="InterPro" id="IPR050469">
    <property type="entry name" value="Diguanylate_Cyclase"/>
</dbReference>
<dbReference type="SUPFAM" id="SSF55073">
    <property type="entry name" value="Nucleotide cyclase"/>
    <property type="match status" value="1"/>
</dbReference>
<reference evidence="5" key="1">
    <citation type="submission" date="2018-06" db="EMBL/GenBank/DDBJ databases">
        <authorList>
            <person name="Khan S.A."/>
        </authorList>
    </citation>
    <scope>NUCLEOTIDE SEQUENCE [LARGE SCALE GENOMIC DNA]</scope>
    <source>
        <strain evidence="5">DB-1506</strain>
    </source>
</reference>
<proteinExistence type="predicted"/>
<sequence length="181" mass="19080">MMLRMDRWAKDMMIDRDRRDQQDALTGTVTMPAMRRFVEAALDLSEPMGPGVALLAIGIDGLDGLLAQYGPQLADAALLGVADRLRGGLRTHDLVGRLPEGFCVCIAEALSAHAQGTAERLRQLLEATPLESPRGPLTLRCSLGLALGRGPGSSAEELIGRARAALAAAQEAGGNQVVTSP</sequence>
<dbReference type="GO" id="GO:1902201">
    <property type="term" value="P:negative regulation of bacterial-type flagellum-dependent cell motility"/>
    <property type="evidence" value="ECO:0007669"/>
    <property type="project" value="TreeGrafter"/>
</dbReference>
<dbReference type="Pfam" id="PF00990">
    <property type="entry name" value="GGDEF"/>
    <property type="match status" value="1"/>
</dbReference>
<comment type="caution">
    <text evidence="4">The sequence shown here is derived from an EMBL/GenBank/DDBJ whole genome shotgun (WGS) entry which is preliminary data.</text>
</comment>
<dbReference type="GO" id="GO:0052621">
    <property type="term" value="F:diguanylate cyclase activity"/>
    <property type="evidence" value="ECO:0007669"/>
    <property type="project" value="UniProtKB-EC"/>
</dbReference>
<dbReference type="CDD" id="cd01949">
    <property type="entry name" value="GGDEF"/>
    <property type="match status" value="1"/>
</dbReference>
<dbReference type="Gene3D" id="3.30.70.270">
    <property type="match status" value="1"/>
</dbReference>
<dbReference type="EC" id="2.7.7.65" evidence="1"/>
<dbReference type="PANTHER" id="PTHR45138">
    <property type="entry name" value="REGULATORY COMPONENTS OF SENSORY TRANSDUCTION SYSTEM"/>
    <property type="match status" value="1"/>
</dbReference>
<comment type="catalytic activity">
    <reaction evidence="2">
        <text>2 GTP = 3',3'-c-di-GMP + 2 diphosphate</text>
        <dbReference type="Rhea" id="RHEA:24898"/>
        <dbReference type="ChEBI" id="CHEBI:33019"/>
        <dbReference type="ChEBI" id="CHEBI:37565"/>
        <dbReference type="ChEBI" id="CHEBI:58805"/>
        <dbReference type="EC" id="2.7.7.65"/>
    </reaction>
</comment>
<protein>
    <recommendedName>
        <fullName evidence="1">diguanylate cyclase</fullName>
        <ecNumber evidence="1">2.7.7.65</ecNumber>
    </recommendedName>
</protein>
<dbReference type="EMBL" id="QLIX01000002">
    <property type="protein sequence ID" value="RAI60424.1"/>
    <property type="molecule type" value="Genomic_DNA"/>
</dbReference>
<dbReference type="AlphaFoldDB" id="A0A327ME97"/>
<dbReference type="InterPro" id="IPR000160">
    <property type="entry name" value="GGDEF_dom"/>
</dbReference>
<gene>
    <name evidence="4" type="ORF">DOO78_04975</name>
</gene>
<dbReference type="Proteomes" id="UP000249065">
    <property type="component" value="Unassembled WGS sequence"/>
</dbReference>